<organism evidence="1 2">
    <name type="scientific">Iodidimonas muriae</name>
    <dbReference type="NCBI Taxonomy" id="261467"/>
    <lineage>
        <taxon>Bacteria</taxon>
        <taxon>Pseudomonadati</taxon>
        <taxon>Pseudomonadota</taxon>
        <taxon>Alphaproteobacteria</taxon>
        <taxon>Iodidimonadales</taxon>
        <taxon>Iodidimonadaceae</taxon>
        <taxon>Iodidimonas</taxon>
    </lineage>
</organism>
<protein>
    <submittedName>
        <fullName evidence="1">Tryptophan halogenase</fullName>
    </submittedName>
</protein>
<dbReference type="EMBL" id="BMOV01000001">
    <property type="protein sequence ID" value="GGO05637.1"/>
    <property type="molecule type" value="Genomic_DNA"/>
</dbReference>
<name>A0ABQ2L7A9_9PROT</name>
<dbReference type="InterPro" id="IPR036188">
    <property type="entry name" value="FAD/NAD-bd_sf"/>
</dbReference>
<dbReference type="InterPro" id="IPR006905">
    <property type="entry name" value="Flavin_halogenase"/>
</dbReference>
<sequence>MTTAQISADPVTRIVIIGGGTAGWMAASVLSKALAGRVSIQLIESDAIGTVGVGEATIPQIRLINHYLGLDENAFLKHCKGTFKLGVQFNNWGRIGDSYMHAFGDLGLPLGPLSFPHYWLRAQQEGVGGDLWNYSLNYQTAMQGRFSRLEKVGTSHLGGIKYAFHFDAGLYARYLRAGCEKRGVSRTEGRIVKTNLRGTDGFIESVTLESGATIAGDLFVDCSGFRGLLIEQALKTGYEDWSHWLPCNRAVTVASEPTGPMRPYTQATARQSGWQWRIPLQHRVGNGHVYSAAHISDDEAAHQLLQNLESPALSDPKTLRFKTGRRQQAWNRNCVALGLAAGFMEPLESTSIHLIQSGISRLVSLFPDRHFDPSLIDHYNRQTQFEYERVRDFLILHFKATQRRDTAFWQTCANMDIPHSLQEKIDLFSTTGRIIREGEELFTEMGWIQVFTGQHIKAQRHHPLADNITQSQLTEFLGNIEKLITHTVPSLPRHADFITHNCRAAA</sequence>
<dbReference type="SUPFAM" id="SSF51905">
    <property type="entry name" value="FAD/NAD(P)-binding domain"/>
    <property type="match status" value="1"/>
</dbReference>
<gene>
    <name evidence="1" type="ORF">GCM10007972_03200</name>
</gene>
<dbReference type="PANTHER" id="PTHR43747">
    <property type="entry name" value="FAD-BINDING PROTEIN"/>
    <property type="match status" value="1"/>
</dbReference>
<dbReference type="PIRSF" id="PIRSF011396">
    <property type="entry name" value="Trp_halogenase"/>
    <property type="match status" value="1"/>
</dbReference>
<dbReference type="InterPro" id="IPR050816">
    <property type="entry name" value="Flavin-dep_Halogenase_NPB"/>
</dbReference>
<proteinExistence type="predicted"/>
<keyword evidence="2" id="KW-1185">Reference proteome</keyword>
<dbReference type="InterPro" id="IPR033856">
    <property type="entry name" value="Trp_halogen"/>
</dbReference>
<dbReference type="Gene3D" id="3.50.50.60">
    <property type="entry name" value="FAD/NAD(P)-binding domain"/>
    <property type="match status" value="1"/>
</dbReference>
<reference evidence="2" key="1">
    <citation type="journal article" date="2019" name="Int. J. Syst. Evol. Microbiol.">
        <title>The Global Catalogue of Microorganisms (GCM) 10K type strain sequencing project: providing services to taxonomists for standard genome sequencing and annotation.</title>
        <authorList>
            <consortium name="The Broad Institute Genomics Platform"/>
            <consortium name="The Broad Institute Genome Sequencing Center for Infectious Disease"/>
            <person name="Wu L."/>
            <person name="Ma J."/>
        </authorList>
    </citation>
    <scope>NUCLEOTIDE SEQUENCE [LARGE SCALE GENOMIC DNA]</scope>
    <source>
        <strain evidence="2">JCM 17843</strain>
    </source>
</reference>
<dbReference type="PANTHER" id="PTHR43747:SF4">
    <property type="entry name" value="FLAVIN-DEPENDENT TRYPTOPHAN HALOGENASE"/>
    <property type="match status" value="1"/>
</dbReference>
<accession>A0ABQ2L7A9</accession>
<evidence type="ECO:0000313" key="2">
    <source>
        <dbReference type="Proteomes" id="UP000602381"/>
    </source>
</evidence>
<evidence type="ECO:0000313" key="1">
    <source>
        <dbReference type="EMBL" id="GGO05637.1"/>
    </source>
</evidence>
<dbReference type="Pfam" id="PF04820">
    <property type="entry name" value="Trp_halogenase"/>
    <property type="match status" value="1"/>
</dbReference>
<dbReference type="Proteomes" id="UP000602381">
    <property type="component" value="Unassembled WGS sequence"/>
</dbReference>
<comment type="caution">
    <text evidence="1">The sequence shown here is derived from an EMBL/GenBank/DDBJ whole genome shotgun (WGS) entry which is preliminary data.</text>
</comment>
<dbReference type="RefSeq" id="WP_150004789.1">
    <property type="nucleotide sequence ID" value="NZ_BMOV01000001.1"/>
</dbReference>